<feature type="compositionally biased region" description="Polar residues" evidence="1">
    <location>
        <begin position="109"/>
        <end position="119"/>
    </location>
</feature>
<protein>
    <submittedName>
        <fullName evidence="2">Uncharacterized protein</fullName>
    </submittedName>
</protein>
<dbReference type="EMBL" id="JBEDUW010000001">
    <property type="protein sequence ID" value="KAK9951532.1"/>
    <property type="molecule type" value="Genomic_DNA"/>
</dbReference>
<dbReference type="Proteomes" id="UP001457282">
    <property type="component" value="Unassembled WGS sequence"/>
</dbReference>
<dbReference type="AlphaFoldDB" id="A0AAW1YSS3"/>
<reference evidence="2 3" key="1">
    <citation type="journal article" date="2023" name="G3 (Bethesda)">
        <title>A chromosome-length genome assembly and annotation of blackberry (Rubus argutus, cv. 'Hillquist').</title>
        <authorList>
            <person name="Bruna T."/>
            <person name="Aryal R."/>
            <person name="Dudchenko O."/>
            <person name="Sargent D.J."/>
            <person name="Mead D."/>
            <person name="Buti M."/>
            <person name="Cavallini A."/>
            <person name="Hytonen T."/>
            <person name="Andres J."/>
            <person name="Pham M."/>
            <person name="Weisz D."/>
            <person name="Mascagni F."/>
            <person name="Usai G."/>
            <person name="Natali L."/>
            <person name="Bassil N."/>
            <person name="Fernandez G.E."/>
            <person name="Lomsadze A."/>
            <person name="Armour M."/>
            <person name="Olukolu B."/>
            <person name="Poorten T."/>
            <person name="Britton C."/>
            <person name="Davik J."/>
            <person name="Ashrafi H."/>
            <person name="Aiden E.L."/>
            <person name="Borodovsky M."/>
            <person name="Worthington M."/>
        </authorList>
    </citation>
    <scope>NUCLEOTIDE SEQUENCE [LARGE SCALE GENOMIC DNA]</scope>
    <source>
        <strain evidence="2">PI 553951</strain>
    </source>
</reference>
<comment type="caution">
    <text evidence="2">The sequence shown here is derived from an EMBL/GenBank/DDBJ whole genome shotgun (WGS) entry which is preliminary data.</text>
</comment>
<gene>
    <name evidence="2" type="ORF">M0R45_006970</name>
</gene>
<feature type="region of interest" description="Disordered" evidence="1">
    <location>
        <begin position="109"/>
        <end position="128"/>
    </location>
</feature>
<accession>A0AAW1YSS3</accession>
<organism evidence="2 3">
    <name type="scientific">Rubus argutus</name>
    <name type="common">Southern blackberry</name>
    <dbReference type="NCBI Taxonomy" id="59490"/>
    <lineage>
        <taxon>Eukaryota</taxon>
        <taxon>Viridiplantae</taxon>
        <taxon>Streptophyta</taxon>
        <taxon>Embryophyta</taxon>
        <taxon>Tracheophyta</taxon>
        <taxon>Spermatophyta</taxon>
        <taxon>Magnoliopsida</taxon>
        <taxon>eudicotyledons</taxon>
        <taxon>Gunneridae</taxon>
        <taxon>Pentapetalae</taxon>
        <taxon>rosids</taxon>
        <taxon>fabids</taxon>
        <taxon>Rosales</taxon>
        <taxon>Rosaceae</taxon>
        <taxon>Rosoideae</taxon>
        <taxon>Rosoideae incertae sedis</taxon>
        <taxon>Rubus</taxon>
    </lineage>
</organism>
<proteinExistence type="predicted"/>
<evidence type="ECO:0000256" key="1">
    <source>
        <dbReference type="SAM" id="MobiDB-lite"/>
    </source>
</evidence>
<keyword evidence="3" id="KW-1185">Reference proteome</keyword>
<sequence>MDHRLASPRLCSQRFGCRKKNRRCGEEKKNKKKEIRATQAGAFVRSILFPIGPPPFPISVGLVFYPSALFVQSKFQSVRKQPQIGPQATPAKEVFPIYNVCDRRRPSQIDSVTGATAQRPSKLRSDKGLLTRISRSRPVCPAQGPKSV</sequence>
<name>A0AAW1YSS3_RUBAR</name>
<evidence type="ECO:0000313" key="3">
    <source>
        <dbReference type="Proteomes" id="UP001457282"/>
    </source>
</evidence>
<evidence type="ECO:0000313" key="2">
    <source>
        <dbReference type="EMBL" id="KAK9951532.1"/>
    </source>
</evidence>